<dbReference type="Proteomes" id="UP001311232">
    <property type="component" value="Unassembled WGS sequence"/>
</dbReference>
<proteinExistence type="predicted"/>
<dbReference type="AlphaFoldDB" id="A0AAV9RSP8"/>
<gene>
    <name evidence="1" type="ORF">CRENBAI_000721</name>
</gene>
<dbReference type="EMBL" id="JAHHUM010001451">
    <property type="protein sequence ID" value="KAK5612056.1"/>
    <property type="molecule type" value="Genomic_DNA"/>
</dbReference>
<evidence type="ECO:0000313" key="2">
    <source>
        <dbReference type="Proteomes" id="UP001311232"/>
    </source>
</evidence>
<name>A0AAV9RSP8_9TELE</name>
<evidence type="ECO:0000313" key="1">
    <source>
        <dbReference type="EMBL" id="KAK5612056.1"/>
    </source>
</evidence>
<reference evidence="1 2" key="1">
    <citation type="submission" date="2021-06" db="EMBL/GenBank/DDBJ databases">
        <authorList>
            <person name="Palmer J.M."/>
        </authorList>
    </citation>
    <scope>NUCLEOTIDE SEQUENCE [LARGE SCALE GENOMIC DNA]</scope>
    <source>
        <strain evidence="1 2">MEX-2019</strain>
        <tissue evidence="1">Muscle</tissue>
    </source>
</reference>
<keyword evidence="2" id="KW-1185">Reference proteome</keyword>
<sequence>MYPEGGERKKPWDSSRFRRELKTFWPRSHPVMFPHLLTDHWSKMKTMVPDYLSFIPPALLKDSENAKLEIEPDVNNTVSLSCPLTETAAGHLSSSTNRVHRTPNTIISPQNMPQYRNVFNDRARRNFCYWLVEKKSASS</sequence>
<comment type="caution">
    <text evidence="1">The sequence shown here is derived from an EMBL/GenBank/DDBJ whole genome shotgun (WGS) entry which is preliminary data.</text>
</comment>
<organism evidence="1 2">
    <name type="scientific">Crenichthys baileyi</name>
    <name type="common">White River springfish</name>
    <dbReference type="NCBI Taxonomy" id="28760"/>
    <lineage>
        <taxon>Eukaryota</taxon>
        <taxon>Metazoa</taxon>
        <taxon>Chordata</taxon>
        <taxon>Craniata</taxon>
        <taxon>Vertebrata</taxon>
        <taxon>Euteleostomi</taxon>
        <taxon>Actinopterygii</taxon>
        <taxon>Neopterygii</taxon>
        <taxon>Teleostei</taxon>
        <taxon>Neoteleostei</taxon>
        <taxon>Acanthomorphata</taxon>
        <taxon>Ovalentaria</taxon>
        <taxon>Atherinomorphae</taxon>
        <taxon>Cyprinodontiformes</taxon>
        <taxon>Goodeidae</taxon>
        <taxon>Crenichthys</taxon>
    </lineage>
</organism>
<accession>A0AAV9RSP8</accession>
<protein>
    <submittedName>
        <fullName evidence="1">Uncharacterized protein</fullName>
    </submittedName>
</protein>